<sequence length="816" mass="90607">SNKVLSNMVSVLTTIGCCLPNSQAFHVQLVTAACTLLKTTNHLVRARCLALIGELGLSEEKTKDGDPSEGLLQLLGHYTADDDSRVRTSAFQAMLRLYERGQPLNQSVYSQACTGLSDDSEDVRRTAVKLVWVLSKLYPESMVNSVEAGEDLRLVDDGFAKICNMMNDISITVRVESATLLGSMHQVSARFLEQTLDKKLMSNMRRKISAHERAKEHFESGEWATGARWADDKPKESLDAESISLMNIGACGAFVHGLEDEYLEVRNASLDSLCELAYQSPRFALMCLDSIIDMVNDEIESVRLNTINSLRKLSRHLVLRDDQLEIILGVLQDFSFTSREALRGLLGDIRMGTRESINSTIMALLDNLRRYPEDRTSVWSCSQRIGQHHPQLTMMLAEELLCLHPYFDSPEPDMEDPAYVAVLLAVFNAAALCPTMVALFPEHTRRHYAYLRSSLPELVPAIQAIEDTGSQAVEKVVAVAASSTGDFLRQLMAKLAGLSSLDLDTAEQLLDISVRDLRRMKTLDDRTSASTECTCLFLSSQLILTQLMKSIVRQDATVVYSESVAASVEKILQQTTQLQTLYLGLGGSLAAMVRQTELKALAVQLLSTLGRASLGDKVRACNTFRQYLTLVKSSVENEPELYDSFTKQVVPLCDSVDWSRLQTLHDILQNLSNLLRPAAFTTPCDVRKTTAVIHEPPSSSETAIKFPAGLAARVTLVATIENLEDPHRVGILVRYPDQRTQMVIPQLSAWTRLSPLRHRLVAPILLTHALWSEPCNVEMTLIVEACGQGRQLLKLQDSIPLTDPVKVLVSPKTHKR</sequence>
<evidence type="ECO:0008006" key="7">
    <source>
        <dbReference type="Google" id="ProtNLM"/>
    </source>
</evidence>
<feature type="domain" description="INTS4 8 helical bundle" evidence="3">
    <location>
        <begin position="486"/>
        <end position="671"/>
    </location>
</feature>
<dbReference type="Proteomes" id="UP001519460">
    <property type="component" value="Unassembled WGS sequence"/>
</dbReference>
<name>A0ABD0KBG8_9CAEN</name>
<evidence type="ECO:0000256" key="1">
    <source>
        <dbReference type="ARBA" id="ARBA00004123"/>
    </source>
</evidence>
<gene>
    <name evidence="5" type="ORF">BaRGS_00024295</name>
</gene>
<evidence type="ECO:0000259" key="4">
    <source>
        <dbReference type="Pfam" id="PF25458"/>
    </source>
</evidence>
<feature type="domain" description="Integrator complex subunit 4/Protein SIEL C-terminal Ig-like" evidence="4">
    <location>
        <begin position="692"/>
        <end position="813"/>
    </location>
</feature>
<dbReference type="PANTHER" id="PTHR20938">
    <property type="entry name" value="INTEGRATOR COMPLEX SUBUNIT 4"/>
    <property type="match status" value="1"/>
</dbReference>
<evidence type="ECO:0000259" key="3">
    <source>
        <dbReference type="Pfam" id="PF24493"/>
    </source>
</evidence>
<dbReference type="Gene3D" id="1.25.10.10">
    <property type="entry name" value="Leucine-rich Repeat Variant"/>
    <property type="match status" value="2"/>
</dbReference>
<accession>A0ABD0KBG8</accession>
<dbReference type="SUPFAM" id="SSF48371">
    <property type="entry name" value="ARM repeat"/>
    <property type="match status" value="1"/>
</dbReference>
<evidence type="ECO:0000313" key="6">
    <source>
        <dbReference type="Proteomes" id="UP001519460"/>
    </source>
</evidence>
<evidence type="ECO:0000313" key="5">
    <source>
        <dbReference type="EMBL" id="KAK7484410.1"/>
    </source>
</evidence>
<dbReference type="InterPro" id="IPR016024">
    <property type="entry name" value="ARM-type_fold"/>
</dbReference>
<dbReference type="InterPro" id="IPR056235">
    <property type="entry name" value="INTS4_8HBD"/>
</dbReference>
<dbReference type="Pfam" id="PF24493">
    <property type="entry name" value="INTS4_8HBD"/>
    <property type="match status" value="1"/>
</dbReference>
<reference evidence="5 6" key="1">
    <citation type="journal article" date="2023" name="Sci. Data">
        <title>Genome assembly of the Korean intertidal mud-creeper Batillaria attramentaria.</title>
        <authorList>
            <person name="Patra A.K."/>
            <person name="Ho P.T."/>
            <person name="Jun S."/>
            <person name="Lee S.J."/>
            <person name="Kim Y."/>
            <person name="Won Y.J."/>
        </authorList>
    </citation>
    <scope>NUCLEOTIDE SEQUENCE [LARGE SCALE GENOMIC DNA]</scope>
    <source>
        <strain evidence="5">Wonlab-2016</strain>
    </source>
</reference>
<keyword evidence="6" id="KW-1185">Reference proteome</keyword>
<dbReference type="InterPro" id="IPR011989">
    <property type="entry name" value="ARM-like"/>
</dbReference>
<dbReference type="PANTHER" id="PTHR20938:SF0">
    <property type="entry name" value="INTEGRATOR COMPLEX SUBUNIT 4"/>
    <property type="match status" value="1"/>
</dbReference>
<comment type="subcellular location">
    <subcellularLocation>
        <location evidence="1">Nucleus</location>
    </subcellularLocation>
</comment>
<keyword evidence="2" id="KW-0539">Nucleus</keyword>
<comment type="caution">
    <text evidence="5">The sequence shown here is derived from an EMBL/GenBank/DDBJ whole genome shotgun (WGS) entry which is preliminary data.</text>
</comment>
<dbReference type="GO" id="GO:0005634">
    <property type="term" value="C:nucleus"/>
    <property type="evidence" value="ECO:0007669"/>
    <property type="project" value="UniProtKB-SubCell"/>
</dbReference>
<dbReference type="AlphaFoldDB" id="A0ABD0KBG8"/>
<dbReference type="Pfam" id="PF25458">
    <property type="entry name" value="INTS4_C"/>
    <property type="match status" value="1"/>
</dbReference>
<organism evidence="5 6">
    <name type="scientific">Batillaria attramentaria</name>
    <dbReference type="NCBI Taxonomy" id="370345"/>
    <lineage>
        <taxon>Eukaryota</taxon>
        <taxon>Metazoa</taxon>
        <taxon>Spiralia</taxon>
        <taxon>Lophotrochozoa</taxon>
        <taxon>Mollusca</taxon>
        <taxon>Gastropoda</taxon>
        <taxon>Caenogastropoda</taxon>
        <taxon>Sorbeoconcha</taxon>
        <taxon>Cerithioidea</taxon>
        <taxon>Batillariidae</taxon>
        <taxon>Batillaria</taxon>
    </lineage>
</organism>
<dbReference type="InterPro" id="IPR057412">
    <property type="entry name" value="INTS4_C"/>
</dbReference>
<evidence type="ECO:0000256" key="2">
    <source>
        <dbReference type="ARBA" id="ARBA00023242"/>
    </source>
</evidence>
<proteinExistence type="predicted"/>
<dbReference type="EMBL" id="JACVVK020000210">
    <property type="protein sequence ID" value="KAK7484410.1"/>
    <property type="molecule type" value="Genomic_DNA"/>
</dbReference>
<protein>
    <recommendedName>
        <fullName evidence="7">Integrator complex subunit 4</fullName>
    </recommendedName>
</protein>
<feature type="non-terminal residue" evidence="5">
    <location>
        <position position="1"/>
    </location>
</feature>